<comment type="similarity">
    <text evidence="1 4">Belongs to the D-isomer specific 2-hydroxyacid dehydrogenase family.</text>
</comment>
<evidence type="ECO:0000259" key="5">
    <source>
        <dbReference type="Pfam" id="PF00389"/>
    </source>
</evidence>
<dbReference type="InterPro" id="IPR006140">
    <property type="entry name" value="D-isomer_DH_NAD-bd"/>
</dbReference>
<dbReference type="Pfam" id="PF02826">
    <property type="entry name" value="2-Hacid_dh_C"/>
    <property type="match status" value="1"/>
</dbReference>
<feature type="domain" description="D-isomer specific 2-hydroxyacid dehydrogenase NAD-binding" evidence="6">
    <location>
        <begin position="119"/>
        <end position="314"/>
    </location>
</feature>
<keyword evidence="3" id="KW-0520">NAD</keyword>
<dbReference type="InterPro" id="IPR029753">
    <property type="entry name" value="D-isomer_DH_CS"/>
</dbReference>
<evidence type="ECO:0000256" key="1">
    <source>
        <dbReference type="ARBA" id="ARBA00005854"/>
    </source>
</evidence>
<sequence>MLLSAHQRSNVLKAVILDPTSPEDLAFNQQFCPSVKLFAPTTDDAAELAQLLPGASVIVSKRRAVTGELMDLAGESLKLIHLWSGRRDKLDLAAAKTRGLTVSLTTQIGCVAVAEMALTLMLGLSKKVIQAHEAVVEGRYRELGSEPVLTAERRHGFQWMRLPKLFELQGTTLGLIGMGEIASETARFARAFRMNVQYWNRRRLAPEIEAEEHLTYCELPDLLASSDFVSIHTPHTPDTDKLLSAERLAMMKPSAYLINTARGGIIDEVALTEALRSGALAGAGLDVYVYEPTPFDNPLLHLSGVNLMLMPHIGGGSGETRVKQARDSMANLERLATGQPLIEVLVEGGRS</sequence>
<dbReference type="PANTHER" id="PTHR43761">
    <property type="entry name" value="D-ISOMER SPECIFIC 2-HYDROXYACID DEHYDROGENASE FAMILY PROTEIN (AFU_ORTHOLOGUE AFUA_1G13630)"/>
    <property type="match status" value="1"/>
</dbReference>
<dbReference type="OrthoDB" id="9805416at2"/>
<evidence type="ECO:0000256" key="4">
    <source>
        <dbReference type="RuleBase" id="RU003719"/>
    </source>
</evidence>
<comment type="caution">
    <text evidence="7">The sequence shown here is derived from an EMBL/GenBank/DDBJ whole genome shotgun (WGS) entry which is preliminary data.</text>
</comment>
<feature type="domain" description="D-isomer specific 2-hydroxyacid dehydrogenase catalytic" evidence="5">
    <location>
        <begin position="15"/>
        <end position="344"/>
    </location>
</feature>
<evidence type="ECO:0000256" key="2">
    <source>
        <dbReference type="ARBA" id="ARBA00023002"/>
    </source>
</evidence>
<dbReference type="Gene3D" id="3.40.50.720">
    <property type="entry name" value="NAD(P)-binding Rossmann-like Domain"/>
    <property type="match status" value="2"/>
</dbReference>
<dbReference type="AlphaFoldDB" id="A0A553UND0"/>
<organism evidence="7 8">
    <name type="scientific">Deinococcus detaillensis</name>
    <dbReference type="NCBI Taxonomy" id="2592048"/>
    <lineage>
        <taxon>Bacteria</taxon>
        <taxon>Thermotogati</taxon>
        <taxon>Deinococcota</taxon>
        <taxon>Deinococci</taxon>
        <taxon>Deinococcales</taxon>
        <taxon>Deinococcaceae</taxon>
        <taxon>Deinococcus</taxon>
    </lineage>
</organism>
<gene>
    <name evidence="7" type="ORF">FNU79_14865</name>
</gene>
<dbReference type="FunFam" id="3.40.50.720:FF:000203">
    <property type="entry name" value="D-3-phosphoglycerate dehydrogenase (SerA)"/>
    <property type="match status" value="1"/>
</dbReference>
<protein>
    <submittedName>
        <fullName evidence="7">Phosphoglycerate dehydrogenase</fullName>
    </submittedName>
</protein>
<name>A0A553UND0_9DEIO</name>
<dbReference type="InterPro" id="IPR036291">
    <property type="entry name" value="NAD(P)-bd_dom_sf"/>
</dbReference>
<keyword evidence="8" id="KW-1185">Reference proteome</keyword>
<keyword evidence="2 4" id="KW-0560">Oxidoreductase</keyword>
<dbReference type="EMBL" id="VKDB01000021">
    <property type="protein sequence ID" value="TSA81729.1"/>
    <property type="molecule type" value="Genomic_DNA"/>
</dbReference>
<dbReference type="PROSITE" id="PS00670">
    <property type="entry name" value="D_2_HYDROXYACID_DH_2"/>
    <property type="match status" value="1"/>
</dbReference>
<reference evidence="7 8" key="1">
    <citation type="submission" date="2019-07" db="EMBL/GenBank/DDBJ databases">
        <title>Deinococcus detaillus sp. nov., isolated from humus soil in Antarctica.</title>
        <authorList>
            <person name="Zhang K."/>
        </authorList>
    </citation>
    <scope>NUCLEOTIDE SEQUENCE [LARGE SCALE GENOMIC DNA]</scope>
    <source>
        <strain evidence="7 8">H1</strain>
    </source>
</reference>
<dbReference type="PROSITE" id="PS00671">
    <property type="entry name" value="D_2_HYDROXYACID_DH_3"/>
    <property type="match status" value="1"/>
</dbReference>
<dbReference type="SUPFAM" id="SSF51735">
    <property type="entry name" value="NAD(P)-binding Rossmann-fold domains"/>
    <property type="match status" value="1"/>
</dbReference>
<dbReference type="Proteomes" id="UP000316092">
    <property type="component" value="Unassembled WGS sequence"/>
</dbReference>
<evidence type="ECO:0000313" key="8">
    <source>
        <dbReference type="Proteomes" id="UP000316092"/>
    </source>
</evidence>
<dbReference type="SUPFAM" id="SSF52283">
    <property type="entry name" value="Formate/glycerate dehydrogenase catalytic domain-like"/>
    <property type="match status" value="1"/>
</dbReference>
<evidence type="ECO:0000256" key="3">
    <source>
        <dbReference type="ARBA" id="ARBA00023027"/>
    </source>
</evidence>
<dbReference type="GO" id="GO:0016616">
    <property type="term" value="F:oxidoreductase activity, acting on the CH-OH group of donors, NAD or NADP as acceptor"/>
    <property type="evidence" value="ECO:0007669"/>
    <property type="project" value="InterPro"/>
</dbReference>
<accession>A0A553UND0</accession>
<dbReference type="InterPro" id="IPR006139">
    <property type="entry name" value="D-isomer_2_OHA_DH_cat_dom"/>
</dbReference>
<dbReference type="PANTHER" id="PTHR43761:SF1">
    <property type="entry name" value="D-ISOMER SPECIFIC 2-HYDROXYACID DEHYDROGENASE CATALYTIC DOMAIN-CONTAINING PROTEIN-RELATED"/>
    <property type="match status" value="1"/>
</dbReference>
<proteinExistence type="inferred from homology"/>
<dbReference type="InterPro" id="IPR050418">
    <property type="entry name" value="D-iso_2-hydroxyacid_DH_PdxB"/>
</dbReference>
<dbReference type="Pfam" id="PF00389">
    <property type="entry name" value="2-Hacid_dh"/>
    <property type="match status" value="1"/>
</dbReference>
<dbReference type="GO" id="GO:0051287">
    <property type="term" value="F:NAD binding"/>
    <property type="evidence" value="ECO:0007669"/>
    <property type="project" value="InterPro"/>
</dbReference>
<evidence type="ECO:0000313" key="7">
    <source>
        <dbReference type="EMBL" id="TSA81729.1"/>
    </source>
</evidence>
<evidence type="ECO:0000259" key="6">
    <source>
        <dbReference type="Pfam" id="PF02826"/>
    </source>
</evidence>